<dbReference type="InterPro" id="IPR036876">
    <property type="entry name" value="UVR_dom_sf"/>
</dbReference>
<feature type="domain" description="Helicase C-terminal" evidence="19">
    <location>
        <begin position="479"/>
        <end position="645"/>
    </location>
</feature>
<evidence type="ECO:0000256" key="6">
    <source>
        <dbReference type="ARBA" id="ARBA00022769"/>
    </source>
</evidence>
<comment type="subunit">
    <text evidence="11 13 14">Forms a heterotetramer with UvrA during the search for lesions. Interacts with UvrC in an incision complex.</text>
</comment>
<dbReference type="Pfam" id="PF00271">
    <property type="entry name" value="Helicase_C"/>
    <property type="match status" value="1"/>
</dbReference>
<dbReference type="NCBIfam" id="NF003673">
    <property type="entry name" value="PRK05298.1"/>
    <property type="match status" value="1"/>
</dbReference>
<dbReference type="SMART" id="SM00487">
    <property type="entry name" value="DEXDc"/>
    <property type="match status" value="1"/>
</dbReference>
<evidence type="ECO:0000256" key="3">
    <source>
        <dbReference type="ARBA" id="ARBA00022490"/>
    </source>
</evidence>
<keyword evidence="3 13" id="KW-0963">Cytoplasm</keyword>
<dbReference type="InterPro" id="IPR001650">
    <property type="entry name" value="Helicase_C-like"/>
</dbReference>
<evidence type="ECO:0000256" key="8">
    <source>
        <dbReference type="ARBA" id="ARBA00022881"/>
    </source>
</evidence>
<keyword evidence="8 13" id="KW-0267">Excision nuclease</keyword>
<sequence>MRKPPLHLPHSFPICAHMSELVIRRGLEEPDTTGEFVPHKPARPEKSMGGRKFKLVSDYTPAGDQPTAIKELVASARDGEKTQTLLGVTGSGKTFTMAKVIEELQRPALILAPNKILAAQLYGEFKSFFPENAVEYFVSYYDYYQPEAYVPRSDTYIEKESSVNEAIDRMRHSATRALLERDDVIIVASVSCLYGIGSVETYSAMIFDIKKDQTVDQRELIRKLVALQYKRNDAAFARGNFRVRGDNLEIFPSHYEDMAWRISFFGDEIEEISEFDPLTGKKGASLDKVRVYANSHYVTPGPTMKQASEAIKFELQERLKELQEEGRLLEAQRLEQRTNFDLEMIAATGSCAGIENYSRFLTGRLPGEPPPTLFEYLPENALLFVDESHQTVPQIGAMARGDHRRKITLAEYGFRLPSCIDNRPLRFNEWDAMRPQTFAVSATPGSWEMEQTGGVFAEQVIRPTGLIDPPVEIKPVEDQVQDCIEECKKTAKMGYRTLVTTLTKRMAEDLTEFMHEAGVKVRYMHSDVETLERIELIRDLRLGVYDVLVGINLLREGLDIPECGLVCILDADKEGFLRSETSLIQTIGRAARNVDGRVILYADRITGSMERAMAETDRRREKQRAYNEEHGITPQTIKRQIADIVADTASQDGVTVDTGDDERNNLVGHNLRAYIEDLEKRMRAAAADLEFEEAGRLRDEIRRLENDELGLGDEEKKAPRVGRSDAGRPGTRKTRYGKTRYKRMGGKP</sequence>
<dbReference type="PROSITE" id="PS51194">
    <property type="entry name" value="HELICASE_CTER"/>
    <property type="match status" value="1"/>
</dbReference>
<dbReference type="SMART" id="SM00490">
    <property type="entry name" value="HELICc"/>
    <property type="match status" value="1"/>
</dbReference>
<comment type="similarity">
    <text evidence="2 13 14">Belongs to the UvrB family.</text>
</comment>
<organism evidence="20 21">
    <name type="scientific">Qipengyuania nanhaisediminis</name>
    <dbReference type="NCBI Taxonomy" id="604088"/>
    <lineage>
        <taxon>Bacteria</taxon>
        <taxon>Pseudomonadati</taxon>
        <taxon>Pseudomonadota</taxon>
        <taxon>Alphaproteobacteria</taxon>
        <taxon>Sphingomonadales</taxon>
        <taxon>Erythrobacteraceae</taxon>
        <taxon>Qipengyuania</taxon>
    </lineage>
</organism>
<evidence type="ECO:0000313" key="21">
    <source>
        <dbReference type="Proteomes" id="UP000199331"/>
    </source>
</evidence>
<dbReference type="GO" id="GO:0006289">
    <property type="term" value="P:nucleotide-excision repair"/>
    <property type="evidence" value="ECO:0007669"/>
    <property type="project" value="UniProtKB-UniRule"/>
</dbReference>
<dbReference type="AlphaFoldDB" id="A0A1I5NR25"/>
<proteinExistence type="inferred from homology"/>
<keyword evidence="5 13" id="KW-0227">DNA damage</keyword>
<evidence type="ECO:0000256" key="10">
    <source>
        <dbReference type="ARBA" id="ARBA00023236"/>
    </source>
</evidence>
<dbReference type="GO" id="GO:0016887">
    <property type="term" value="F:ATP hydrolysis activity"/>
    <property type="evidence" value="ECO:0007669"/>
    <property type="project" value="InterPro"/>
</dbReference>
<comment type="subcellular location">
    <subcellularLocation>
        <location evidence="1 13 14">Cytoplasm</location>
    </subcellularLocation>
</comment>
<gene>
    <name evidence="13" type="primary">uvrB</name>
    <name evidence="20" type="ORF">SAMN04488060_2035</name>
</gene>
<feature type="short sequence motif" description="Beta-hairpin" evidence="13">
    <location>
        <begin position="140"/>
        <end position="163"/>
    </location>
</feature>
<dbReference type="InterPro" id="IPR041471">
    <property type="entry name" value="UvrB_inter"/>
</dbReference>
<evidence type="ECO:0000256" key="7">
    <source>
        <dbReference type="ARBA" id="ARBA00022840"/>
    </source>
</evidence>
<name>A0A1I5NR25_9SPHN</name>
<dbReference type="InterPro" id="IPR004807">
    <property type="entry name" value="UvrB"/>
</dbReference>
<dbReference type="GO" id="GO:0009381">
    <property type="term" value="F:excinuclease ABC activity"/>
    <property type="evidence" value="ECO:0007669"/>
    <property type="project" value="UniProtKB-UniRule"/>
</dbReference>
<evidence type="ECO:0000256" key="1">
    <source>
        <dbReference type="ARBA" id="ARBA00004496"/>
    </source>
</evidence>
<accession>A0A1I5NR25</accession>
<dbReference type="GO" id="GO:0003677">
    <property type="term" value="F:DNA binding"/>
    <property type="evidence" value="ECO:0007669"/>
    <property type="project" value="UniProtKB-UniRule"/>
</dbReference>
<protein>
    <recommendedName>
        <fullName evidence="12 13">UvrABC system protein B</fullName>
        <shortName evidence="13">Protein UvrB</shortName>
    </recommendedName>
    <alternativeName>
        <fullName evidence="13">Excinuclease ABC subunit B</fullName>
    </alternativeName>
</protein>
<dbReference type="GO" id="GO:0005524">
    <property type="term" value="F:ATP binding"/>
    <property type="evidence" value="ECO:0007669"/>
    <property type="project" value="UniProtKB-UniRule"/>
</dbReference>
<keyword evidence="7 13" id="KW-0067">ATP-binding</keyword>
<feature type="compositionally biased region" description="Basic and acidic residues" evidence="16">
    <location>
        <begin position="713"/>
        <end position="726"/>
    </location>
</feature>
<comment type="domain">
    <text evidence="13">The beta-hairpin motif is involved in DNA binding.</text>
</comment>
<dbReference type="HAMAP" id="MF_00204">
    <property type="entry name" value="UvrB"/>
    <property type="match status" value="1"/>
</dbReference>
<dbReference type="CDD" id="cd18790">
    <property type="entry name" value="SF2_C_UvrB"/>
    <property type="match status" value="1"/>
</dbReference>
<evidence type="ECO:0000256" key="13">
    <source>
        <dbReference type="HAMAP-Rule" id="MF_00204"/>
    </source>
</evidence>
<dbReference type="CDD" id="cd17916">
    <property type="entry name" value="DEXHc_UvrB"/>
    <property type="match status" value="1"/>
</dbReference>
<keyword evidence="21" id="KW-1185">Reference proteome</keyword>
<feature type="domain" description="UVR" evidence="17">
    <location>
        <begin position="672"/>
        <end position="707"/>
    </location>
</feature>
<dbReference type="Pfam" id="PF02151">
    <property type="entry name" value="UVR"/>
    <property type="match status" value="1"/>
</dbReference>
<evidence type="ECO:0000256" key="5">
    <source>
        <dbReference type="ARBA" id="ARBA00022763"/>
    </source>
</evidence>
<evidence type="ECO:0000256" key="15">
    <source>
        <dbReference type="SAM" id="Coils"/>
    </source>
</evidence>
<dbReference type="GO" id="GO:0009380">
    <property type="term" value="C:excinuclease repair complex"/>
    <property type="evidence" value="ECO:0007669"/>
    <property type="project" value="InterPro"/>
</dbReference>
<evidence type="ECO:0000259" key="17">
    <source>
        <dbReference type="PROSITE" id="PS50151"/>
    </source>
</evidence>
<evidence type="ECO:0000256" key="4">
    <source>
        <dbReference type="ARBA" id="ARBA00022741"/>
    </source>
</evidence>
<evidence type="ECO:0000259" key="19">
    <source>
        <dbReference type="PROSITE" id="PS51194"/>
    </source>
</evidence>
<evidence type="ECO:0000256" key="14">
    <source>
        <dbReference type="RuleBase" id="RU003587"/>
    </source>
</evidence>
<dbReference type="NCBIfam" id="TIGR00631">
    <property type="entry name" value="uvrb"/>
    <property type="match status" value="1"/>
</dbReference>
<feature type="region of interest" description="Disordered" evidence="16">
    <location>
        <begin position="703"/>
        <end position="748"/>
    </location>
</feature>
<dbReference type="SUPFAM" id="SSF46600">
    <property type="entry name" value="C-terminal UvrC-binding domain of UvrB"/>
    <property type="match status" value="1"/>
</dbReference>
<keyword evidence="4 13" id="KW-0547">Nucleotide-binding</keyword>
<dbReference type="PROSITE" id="PS50151">
    <property type="entry name" value="UVR"/>
    <property type="match status" value="1"/>
</dbReference>
<evidence type="ECO:0000256" key="16">
    <source>
        <dbReference type="SAM" id="MobiDB-lite"/>
    </source>
</evidence>
<dbReference type="InterPro" id="IPR006935">
    <property type="entry name" value="Helicase/UvrB_N"/>
</dbReference>
<feature type="binding site" evidence="13">
    <location>
        <begin position="87"/>
        <end position="94"/>
    </location>
    <ligand>
        <name>ATP</name>
        <dbReference type="ChEBI" id="CHEBI:30616"/>
    </ligand>
</feature>
<keyword evidence="6 13" id="KW-0228">DNA excision</keyword>
<evidence type="ECO:0000256" key="12">
    <source>
        <dbReference type="ARBA" id="ARBA00029504"/>
    </source>
</evidence>
<evidence type="ECO:0000256" key="2">
    <source>
        <dbReference type="ARBA" id="ARBA00008533"/>
    </source>
</evidence>
<dbReference type="Gene3D" id="3.40.50.300">
    <property type="entry name" value="P-loop containing nucleotide triphosphate hydrolases"/>
    <property type="match status" value="3"/>
</dbReference>
<dbReference type="PANTHER" id="PTHR24029">
    <property type="entry name" value="UVRABC SYSTEM PROTEIN B"/>
    <property type="match status" value="1"/>
</dbReference>
<comment type="function">
    <text evidence="13">The UvrABC repair system catalyzes the recognition and processing of DNA lesions. A damage recognition complex composed of 2 UvrA and 2 UvrB subunits scans DNA for abnormalities. Upon binding of the UvrA(2)B(2) complex to a putative damaged site, the DNA wraps around one UvrB monomer. DNA wrap is dependent on ATP binding by UvrB and probably causes local melting of the DNA helix, facilitating insertion of UvrB beta-hairpin between the DNA strands. Then UvrB probes one DNA strand for the presence of a lesion. If a lesion is found the UvrA subunits dissociate and the UvrB-DNA preincision complex is formed. This complex is subsequently bound by UvrC and the second UvrB is released. If no lesion is found, the DNA wraps around the other UvrB subunit that will check the other stand for damage.</text>
</comment>
<dbReference type="InterPro" id="IPR024759">
    <property type="entry name" value="UvrB_YAD/RRR_dom"/>
</dbReference>
<dbReference type="GO" id="GO:0009432">
    <property type="term" value="P:SOS response"/>
    <property type="evidence" value="ECO:0007669"/>
    <property type="project" value="UniProtKB-UniRule"/>
</dbReference>
<dbReference type="Pfam" id="PF12344">
    <property type="entry name" value="UvrB"/>
    <property type="match status" value="1"/>
</dbReference>
<keyword evidence="10 13" id="KW-0742">SOS response</keyword>
<feature type="coiled-coil region" evidence="15">
    <location>
        <begin position="305"/>
        <end position="339"/>
    </location>
</feature>
<reference evidence="21" key="1">
    <citation type="submission" date="2016-10" db="EMBL/GenBank/DDBJ databases">
        <authorList>
            <person name="Varghese N."/>
            <person name="Submissions S."/>
        </authorList>
    </citation>
    <scope>NUCLEOTIDE SEQUENCE [LARGE SCALE GENOMIC DNA]</scope>
    <source>
        <strain evidence="21">CGMCC 1.7715</strain>
    </source>
</reference>
<feature type="compositionally biased region" description="Basic residues" evidence="16">
    <location>
        <begin position="730"/>
        <end position="748"/>
    </location>
</feature>
<evidence type="ECO:0000313" key="20">
    <source>
        <dbReference type="EMBL" id="SFP24234.1"/>
    </source>
</evidence>
<dbReference type="InterPro" id="IPR001943">
    <property type="entry name" value="UVR_dom"/>
</dbReference>
<dbReference type="Pfam" id="PF17757">
    <property type="entry name" value="UvrB_inter"/>
    <property type="match status" value="1"/>
</dbReference>
<keyword evidence="9 13" id="KW-0234">DNA repair</keyword>
<evidence type="ECO:0000256" key="11">
    <source>
        <dbReference type="ARBA" id="ARBA00026033"/>
    </source>
</evidence>
<dbReference type="EMBL" id="FOWZ01000003">
    <property type="protein sequence ID" value="SFP24234.1"/>
    <property type="molecule type" value="Genomic_DNA"/>
</dbReference>
<dbReference type="InterPro" id="IPR027417">
    <property type="entry name" value="P-loop_NTPase"/>
</dbReference>
<dbReference type="InterPro" id="IPR014001">
    <property type="entry name" value="Helicase_ATP-bd"/>
</dbReference>
<dbReference type="PROSITE" id="PS51192">
    <property type="entry name" value="HELICASE_ATP_BIND_1"/>
    <property type="match status" value="1"/>
</dbReference>
<dbReference type="PANTHER" id="PTHR24029:SF0">
    <property type="entry name" value="UVRABC SYSTEM PROTEIN B"/>
    <property type="match status" value="1"/>
</dbReference>
<dbReference type="GO" id="GO:0005737">
    <property type="term" value="C:cytoplasm"/>
    <property type="evidence" value="ECO:0007669"/>
    <property type="project" value="UniProtKB-SubCell"/>
</dbReference>
<evidence type="ECO:0000256" key="9">
    <source>
        <dbReference type="ARBA" id="ARBA00023204"/>
    </source>
</evidence>
<evidence type="ECO:0000259" key="18">
    <source>
        <dbReference type="PROSITE" id="PS51192"/>
    </source>
</evidence>
<dbReference type="STRING" id="604088.SAMN04488060_2035"/>
<dbReference type="Gene3D" id="4.10.860.10">
    <property type="entry name" value="UVR domain"/>
    <property type="match status" value="1"/>
</dbReference>
<dbReference type="Pfam" id="PF04851">
    <property type="entry name" value="ResIII"/>
    <property type="match status" value="1"/>
</dbReference>
<keyword evidence="15" id="KW-0175">Coiled coil</keyword>
<dbReference type="SUPFAM" id="SSF52540">
    <property type="entry name" value="P-loop containing nucleoside triphosphate hydrolases"/>
    <property type="match status" value="2"/>
</dbReference>
<feature type="domain" description="Helicase ATP-binding" evidence="18">
    <location>
        <begin position="74"/>
        <end position="220"/>
    </location>
</feature>
<dbReference type="Proteomes" id="UP000199331">
    <property type="component" value="Unassembled WGS sequence"/>
</dbReference>